<dbReference type="OrthoDB" id="1861185at2759"/>
<keyword evidence="2" id="KW-0067">ATP-binding</keyword>
<dbReference type="SUPFAM" id="SSF52540">
    <property type="entry name" value="P-loop containing nucleoside triphosphate hydrolases"/>
    <property type="match status" value="1"/>
</dbReference>
<reference evidence="5 6" key="1">
    <citation type="journal article" date="2014" name="PLoS ONE">
        <title>De novo Genome Assembly of the Fungal Plant Pathogen Pyrenophora semeniperda.</title>
        <authorList>
            <person name="Soliai M.M."/>
            <person name="Meyer S.E."/>
            <person name="Udall J.A."/>
            <person name="Elzinga D.E."/>
            <person name="Hermansen R.A."/>
            <person name="Bodily P.M."/>
            <person name="Hart A.A."/>
            <person name="Coleman C.E."/>
        </authorList>
    </citation>
    <scope>NUCLEOTIDE SEQUENCE [LARGE SCALE GENOMIC DNA]</scope>
    <source>
        <strain evidence="5 6">CCB06</strain>
        <tissue evidence="5">Mycelium</tissue>
    </source>
</reference>
<dbReference type="GO" id="GO:0006312">
    <property type="term" value="P:mitotic recombination"/>
    <property type="evidence" value="ECO:0007669"/>
    <property type="project" value="TreeGrafter"/>
</dbReference>
<proteinExistence type="predicted"/>
<dbReference type="InterPro" id="IPR027417">
    <property type="entry name" value="P-loop_NTPase"/>
</dbReference>
<dbReference type="PANTHER" id="PTHR22942">
    <property type="entry name" value="RECA/RAD51/RADA DNA STRAND-PAIRING FAMILY MEMBER"/>
    <property type="match status" value="1"/>
</dbReference>
<dbReference type="GO" id="GO:0000730">
    <property type="term" value="P:DNA recombinase assembly"/>
    <property type="evidence" value="ECO:0007669"/>
    <property type="project" value="TreeGrafter"/>
</dbReference>
<evidence type="ECO:0000256" key="3">
    <source>
        <dbReference type="SAM" id="MobiDB-lite"/>
    </source>
</evidence>
<keyword evidence="1" id="KW-0547">Nucleotide-binding</keyword>
<dbReference type="GO" id="GO:0005524">
    <property type="term" value="F:ATP binding"/>
    <property type="evidence" value="ECO:0007669"/>
    <property type="project" value="UniProtKB-KW"/>
</dbReference>
<evidence type="ECO:0000256" key="2">
    <source>
        <dbReference type="ARBA" id="ARBA00022840"/>
    </source>
</evidence>
<dbReference type="InterPro" id="IPR013632">
    <property type="entry name" value="Rad51_C"/>
</dbReference>
<dbReference type="AlphaFoldDB" id="A0A3M7MEA1"/>
<protein>
    <submittedName>
        <fullName evidence="5">Dna repair rad57</fullName>
    </submittedName>
</protein>
<dbReference type="SMART" id="SM00382">
    <property type="entry name" value="AAA"/>
    <property type="match status" value="1"/>
</dbReference>
<dbReference type="Pfam" id="PF08423">
    <property type="entry name" value="Rad51"/>
    <property type="match status" value="1"/>
</dbReference>
<dbReference type="PROSITE" id="PS50162">
    <property type="entry name" value="RECA_2"/>
    <property type="match status" value="1"/>
</dbReference>
<gene>
    <name evidence="5" type="ORF">GMOD_00009894</name>
</gene>
<dbReference type="GO" id="GO:0003697">
    <property type="term" value="F:single-stranded DNA binding"/>
    <property type="evidence" value="ECO:0007669"/>
    <property type="project" value="TreeGrafter"/>
</dbReference>
<dbReference type="InterPro" id="IPR020588">
    <property type="entry name" value="RecA_ATP-bd"/>
</dbReference>
<evidence type="ECO:0000313" key="5">
    <source>
        <dbReference type="EMBL" id="RMZ72843.1"/>
    </source>
</evidence>
<dbReference type="EMBL" id="KE747834">
    <property type="protein sequence ID" value="RMZ72843.1"/>
    <property type="molecule type" value="Genomic_DNA"/>
</dbReference>
<dbReference type="Proteomes" id="UP000265663">
    <property type="component" value="Unassembled WGS sequence"/>
</dbReference>
<dbReference type="GO" id="GO:0000150">
    <property type="term" value="F:DNA strand exchange activity"/>
    <property type="evidence" value="ECO:0007669"/>
    <property type="project" value="TreeGrafter"/>
</dbReference>
<dbReference type="InterPro" id="IPR003593">
    <property type="entry name" value="AAA+_ATPase"/>
</dbReference>
<keyword evidence="6" id="KW-1185">Reference proteome</keyword>
<dbReference type="GO" id="GO:0042148">
    <property type="term" value="P:DNA strand invasion"/>
    <property type="evidence" value="ECO:0007669"/>
    <property type="project" value="TreeGrafter"/>
</dbReference>
<dbReference type="GO" id="GO:0061982">
    <property type="term" value="P:meiosis I cell cycle process"/>
    <property type="evidence" value="ECO:0007669"/>
    <property type="project" value="UniProtKB-ARBA"/>
</dbReference>
<organism evidence="5 6">
    <name type="scientific">Pyrenophora seminiperda CCB06</name>
    <dbReference type="NCBI Taxonomy" id="1302712"/>
    <lineage>
        <taxon>Eukaryota</taxon>
        <taxon>Fungi</taxon>
        <taxon>Dikarya</taxon>
        <taxon>Ascomycota</taxon>
        <taxon>Pezizomycotina</taxon>
        <taxon>Dothideomycetes</taxon>
        <taxon>Pleosporomycetidae</taxon>
        <taxon>Pleosporales</taxon>
        <taxon>Pleosporineae</taxon>
        <taxon>Pleosporaceae</taxon>
        <taxon>Pyrenophora</taxon>
    </lineage>
</organism>
<feature type="domain" description="RecA family profile 1" evidence="4">
    <location>
        <begin position="89"/>
        <end position="274"/>
    </location>
</feature>
<evidence type="ECO:0000256" key="1">
    <source>
        <dbReference type="ARBA" id="ARBA00022741"/>
    </source>
</evidence>
<dbReference type="GO" id="GO:0140664">
    <property type="term" value="F:ATP-dependent DNA damage sensor activity"/>
    <property type="evidence" value="ECO:0007669"/>
    <property type="project" value="InterPro"/>
</dbReference>
<evidence type="ECO:0000313" key="6">
    <source>
        <dbReference type="Proteomes" id="UP000265663"/>
    </source>
</evidence>
<feature type="compositionally biased region" description="Low complexity" evidence="3">
    <location>
        <begin position="287"/>
        <end position="299"/>
    </location>
</feature>
<dbReference type="Gene3D" id="3.40.50.300">
    <property type="entry name" value="P-loop containing nucleotide triphosphate hydrolases"/>
    <property type="match status" value="1"/>
</dbReference>
<evidence type="ECO:0000259" key="4">
    <source>
        <dbReference type="PROSITE" id="PS50162"/>
    </source>
</evidence>
<accession>A0A3M7MEA1</accession>
<name>A0A3M7MEA1_9PLEO</name>
<sequence>MTDLLQMLPDFDQSPYTHLVPSLDKALITTNDLLTLDAGEVARRAQVPAGEVRKLADGVVGALLRDVGVGEFLAPSSKKDDEKEKEKDAWRCISTLDEGLDAALAGGIPRGYLVEITGESGAGKSQLLLTLLLSAQLAPPTGLAQSTVYISTEAPLSTKRLSQLLASHPRLASLPAAQKPSLSRILSIQTPDLESQDHILRYQLPVAIRKHNVGLVVIDSVAANYRAEFEKKGGGGEKAAAAMARRGTQLVQLGALLREIARKEGVAVVVANQVADRFARAAPPPSSSNLASRSTSTNSQPPPPPSQGNNANGNSNANNTTSLPSPHLALALALSPDPLSLDHQQRWFTGWGDSPYEQLHVQKTPSLGLVWTNQLACRIALKKQPVLQSSRSRPLVRTAANANGKDEWNEQDEGESNETHIVKWRRWFKVVFAAWAAAEGEGEEGEAGGGGGGGGSRGVEFLIGGEGVRSVSLF</sequence>
<feature type="compositionally biased region" description="Low complexity" evidence="3">
    <location>
        <begin position="307"/>
        <end position="324"/>
    </location>
</feature>
<dbReference type="GO" id="GO:0003690">
    <property type="term" value="F:double-stranded DNA binding"/>
    <property type="evidence" value="ECO:0007669"/>
    <property type="project" value="TreeGrafter"/>
</dbReference>
<feature type="region of interest" description="Disordered" evidence="3">
    <location>
        <begin position="280"/>
        <end position="324"/>
    </location>
</feature>
<dbReference type="PANTHER" id="PTHR22942:SF66">
    <property type="entry name" value="RE19845P"/>
    <property type="match status" value="1"/>
</dbReference>